<dbReference type="CDD" id="cd06849">
    <property type="entry name" value="lipoyl_domain"/>
    <property type="match status" value="1"/>
</dbReference>
<dbReference type="SUPFAM" id="SSF52777">
    <property type="entry name" value="CoA-dependent acyltransferases"/>
    <property type="match status" value="1"/>
</dbReference>
<reference evidence="11" key="1">
    <citation type="submission" date="2021-02" db="EMBL/GenBank/DDBJ databases">
        <title>Thiocyanate and organic carbon inputs drive convergent selection for specific autotrophic Afipia and Thiobacillus strains within complex microbiomes.</title>
        <authorList>
            <person name="Huddy R.J."/>
            <person name="Sachdeva R."/>
            <person name="Kadzinga F."/>
            <person name="Kantor R.S."/>
            <person name="Harrison S.T.L."/>
            <person name="Banfield J.F."/>
        </authorList>
    </citation>
    <scope>NUCLEOTIDE SEQUENCE</scope>
    <source>
        <strain evidence="11">SCN18_10_11_15_R4_P_38_20</strain>
    </source>
</reference>
<dbReference type="InterPro" id="IPR011053">
    <property type="entry name" value="Single_hybrid_motif"/>
</dbReference>
<dbReference type="Proteomes" id="UP000664414">
    <property type="component" value="Unassembled WGS sequence"/>
</dbReference>
<dbReference type="Gene3D" id="3.30.559.10">
    <property type="entry name" value="Chloramphenicol acetyltransferase-like domain"/>
    <property type="match status" value="1"/>
</dbReference>
<comment type="function">
    <text evidence="6">The pyruvate dehydrogenase complex catalyzes the overall conversion of pyruvate to acetyl-CoA and CO(2). It contains multiple copies of three enzymatic components: pyruvate dehydrogenase (E1), dihydrolipoamide acetyltransferase (E2) and lipoamide dehydrogenase (E3).</text>
</comment>
<dbReference type="GO" id="GO:0004742">
    <property type="term" value="F:dihydrolipoyllysine-residue acetyltransferase activity"/>
    <property type="evidence" value="ECO:0007669"/>
    <property type="project" value="UniProtKB-UniRule"/>
</dbReference>
<keyword evidence="5 8" id="KW-0012">Acyltransferase</keyword>
<dbReference type="Pfam" id="PF00198">
    <property type="entry name" value="2-oxoacid_dh"/>
    <property type="match status" value="1"/>
</dbReference>
<dbReference type="SUPFAM" id="SSF51230">
    <property type="entry name" value="Single hybrid motif"/>
    <property type="match status" value="1"/>
</dbReference>
<dbReference type="InterPro" id="IPR023213">
    <property type="entry name" value="CAT-like_dom_sf"/>
</dbReference>
<evidence type="ECO:0000259" key="9">
    <source>
        <dbReference type="PROSITE" id="PS50968"/>
    </source>
</evidence>
<dbReference type="Pfam" id="PF00364">
    <property type="entry name" value="Biotin_lipoyl"/>
    <property type="match status" value="1"/>
</dbReference>
<dbReference type="Gene3D" id="2.40.50.100">
    <property type="match status" value="1"/>
</dbReference>
<comment type="similarity">
    <text evidence="1 8">Belongs to the 2-oxoacid dehydrogenase family.</text>
</comment>
<dbReference type="PANTHER" id="PTHR23151:SF90">
    <property type="entry name" value="DIHYDROLIPOYLLYSINE-RESIDUE ACETYLTRANSFERASE COMPONENT OF PYRUVATE DEHYDROGENASE COMPLEX, MITOCHONDRIAL-RELATED"/>
    <property type="match status" value="1"/>
</dbReference>
<keyword evidence="3 8" id="KW-0808">Transferase</keyword>
<evidence type="ECO:0000256" key="5">
    <source>
        <dbReference type="ARBA" id="ARBA00023315"/>
    </source>
</evidence>
<evidence type="ECO:0000256" key="8">
    <source>
        <dbReference type="RuleBase" id="RU361137"/>
    </source>
</evidence>
<dbReference type="InterPro" id="IPR006257">
    <property type="entry name" value="LAT1"/>
</dbReference>
<dbReference type="AlphaFoldDB" id="A0A8J7TV78"/>
<protein>
    <recommendedName>
        <fullName evidence="8">Acetyltransferase component of pyruvate dehydrogenase complex</fullName>
        <ecNumber evidence="8">2.3.1.12</ecNumber>
    </recommendedName>
</protein>
<keyword evidence="4 8" id="KW-0450">Lipoyl</keyword>
<dbReference type="FunFam" id="3.30.559.10:FF:000003">
    <property type="entry name" value="Acetyltransferase component of pyruvate dehydrogenase complex"/>
    <property type="match status" value="1"/>
</dbReference>
<gene>
    <name evidence="11" type="ORF">J0H12_02275</name>
</gene>
<dbReference type="InterPro" id="IPR036625">
    <property type="entry name" value="E3-bd_dom_sf"/>
</dbReference>
<comment type="subunit">
    <text evidence="2">Forms a 24-polypeptide structural core with octahedral symmetry.</text>
</comment>
<feature type="domain" description="Peripheral subunit-binding (PSBD)" evidence="10">
    <location>
        <begin position="129"/>
        <end position="166"/>
    </location>
</feature>
<proteinExistence type="inferred from homology"/>
<comment type="cofactor">
    <cofactor evidence="8">
        <name>(R)-lipoate</name>
        <dbReference type="ChEBI" id="CHEBI:83088"/>
    </cofactor>
    <text evidence="8">Binds 1 lipoyl cofactor covalently.</text>
</comment>
<accession>A0A8J7TV78</accession>
<sequence length="418" mass="45334">MPIKILMPALSPTMAEGNLVRWLKSEGDQLKSGDVLAEIETDKATMEVEAVDEGTLAKIMVPAGTENVKVNEVIAILLEEGEDSSSLESALDTKSSPNQEIPVQKKLEEIKEVIEVKTLPAENSQERVFASPLARRVASNNQIDLANLQGSGPRGRIIKADVETAMTQTPQLSSVGAVATLYKAADELYPAYEEVKVSNMRKVIAQRLTESKQNVPHFYLTVECEIDGLLNFRKQINKSLPESDRISVNDLIIKAISVALKKVPDANASWIESGHVRRYQHADVSVAVAVEGGLVTPIVRGAELKSILEISREMKELISKARSGKLKPQEFQGGTFSLSNLGMYGIKSFSAVINPPQGCILAVGAGEELPVVRDGKIEIATVMACTLSVDHRVVDGAVGAEFLKVFKNLITNPVLMLI</sequence>
<evidence type="ECO:0000313" key="12">
    <source>
        <dbReference type="Proteomes" id="UP000664414"/>
    </source>
</evidence>
<dbReference type="InterPro" id="IPR003016">
    <property type="entry name" value="2-oxoA_DH_lipoyl-BS"/>
</dbReference>
<evidence type="ECO:0000256" key="6">
    <source>
        <dbReference type="ARBA" id="ARBA00025211"/>
    </source>
</evidence>
<dbReference type="EMBL" id="JAFKGL010000012">
    <property type="protein sequence ID" value="MBN9412739.1"/>
    <property type="molecule type" value="Genomic_DNA"/>
</dbReference>
<dbReference type="NCBIfam" id="TIGR01349">
    <property type="entry name" value="PDHac_trf_mito"/>
    <property type="match status" value="1"/>
</dbReference>
<feature type="domain" description="Lipoyl-binding" evidence="9">
    <location>
        <begin position="2"/>
        <end position="78"/>
    </location>
</feature>
<dbReference type="SUPFAM" id="SSF47005">
    <property type="entry name" value="Peripheral subunit-binding domain of 2-oxo acid dehydrogenase complex"/>
    <property type="match status" value="1"/>
</dbReference>
<evidence type="ECO:0000256" key="3">
    <source>
        <dbReference type="ARBA" id="ARBA00022679"/>
    </source>
</evidence>
<dbReference type="InterPro" id="IPR045257">
    <property type="entry name" value="E2/Pdx1"/>
</dbReference>
<dbReference type="PROSITE" id="PS51826">
    <property type="entry name" value="PSBD"/>
    <property type="match status" value="1"/>
</dbReference>
<dbReference type="PROSITE" id="PS50968">
    <property type="entry name" value="BIOTINYL_LIPOYL"/>
    <property type="match status" value="1"/>
</dbReference>
<dbReference type="FunFam" id="2.40.50.100:FF:000010">
    <property type="entry name" value="Acetyltransferase component of pyruvate dehydrogenase complex"/>
    <property type="match status" value="1"/>
</dbReference>
<dbReference type="Gene3D" id="4.10.320.10">
    <property type="entry name" value="E3-binding domain"/>
    <property type="match status" value="1"/>
</dbReference>
<evidence type="ECO:0000256" key="7">
    <source>
        <dbReference type="ARBA" id="ARBA00048370"/>
    </source>
</evidence>
<organism evidence="11 12">
    <name type="scientific">Candidatus Paracaedimonas acanthamoebae</name>
    <dbReference type="NCBI Taxonomy" id="244581"/>
    <lineage>
        <taxon>Bacteria</taxon>
        <taxon>Pseudomonadati</taxon>
        <taxon>Pseudomonadota</taxon>
        <taxon>Alphaproteobacteria</taxon>
        <taxon>Holosporales</taxon>
        <taxon>Caedimonadaceae</taxon>
        <taxon>Candidatus Paracaedimonas</taxon>
    </lineage>
</organism>
<dbReference type="PROSITE" id="PS00189">
    <property type="entry name" value="LIPOYL"/>
    <property type="match status" value="1"/>
</dbReference>
<evidence type="ECO:0000313" key="11">
    <source>
        <dbReference type="EMBL" id="MBN9412739.1"/>
    </source>
</evidence>
<dbReference type="InterPro" id="IPR004167">
    <property type="entry name" value="PSBD"/>
</dbReference>
<name>A0A8J7TV78_9PROT</name>
<dbReference type="InterPro" id="IPR001078">
    <property type="entry name" value="2-oxoacid_DH_actylTfrase"/>
</dbReference>
<evidence type="ECO:0000256" key="4">
    <source>
        <dbReference type="ARBA" id="ARBA00022823"/>
    </source>
</evidence>
<dbReference type="GO" id="GO:0006086">
    <property type="term" value="P:pyruvate decarboxylation to acetyl-CoA"/>
    <property type="evidence" value="ECO:0007669"/>
    <property type="project" value="InterPro"/>
</dbReference>
<dbReference type="PANTHER" id="PTHR23151">
    <property type="entry name" value="DIHYDROLIPOAMIDE ACETYL/SUCCINYL-TRANSFERASE-RELATED"/>
    <property type="match status" value="1"/>
</dbReference>
<evidence type="ECO:0000256" key="2">
    <source>
        <dbReference type="ARBA" id="ARBA00011484"/>
    </source>
</evidence>
<dbReference type="InterPro" id="IPR000089">
    <property type="entry name" value="Biotin_lipoyl"/>
</dbReference>
<comment type="caution">
    <text evidence="11">The sequence shown here is derived from an EMBL/GenBank/DDBJ whole genome shotgun (WGS) entry which is preliminary data.</text>
</comment>
<dbReference type="Pfam" id="PF02817">
    <property type="entry name" value="E3_binding"/>
    <property type="match status" value="1"/>
</dbReference>
<evidence type="ECO:0000259" key="10">
    <source>
        <dbReference type="PROSITE" id="PS51826"/>
    </source>
</evidence>
<keyword evidence="11" id="KW-0670">Pyruvate</keyword>
<dbReference type="EC" id="2.3.1.12" evidence="8"/>
<evidence type="ECO:0000256" key="1">
    <source>
        <dbReference type="ARBA" id="ARBA00007317"/>
    </source>
</evidence>
<comment type="catalytic activity">
    <reaction evidence="7 8">
        <text>N(6)-[(R)-dihydrolipoyl]-L-lysyl-[protein] + acetyl-CoA = N(6)-[(R)-S(8)-acetyldihydrolipoyl]-L-lysyl-[protein] + CoA</text>
        <dbReference type="Rhea" id="RHEA:17017"/>
        <dbReference type="Rhea" id="RHEA-COMP:10475"/>
        <dbReference type="Rhea" id="RHEA-COMP:10478"/>
        <dbReference type="ChEBI" id="CHEBI:57287"/>
        <dbReference type="ChEBI" id="CHEBI:57288"/>
        <dbReference type="ChEBI" id="CHEBI:83100"/>
        <dbReference type="ChEBI" id="CHEBI:83111"/>
        <dbReference type="EC" id="2.3.1.12"/>
    </reaction>
</comment>
<dbReference type="GO" id="GO:0045254">
    <property type="term" value="C:pyruvate dehydrogenase complex"/>
    <property type="evidence" value="ECO:0007669"/>
    <property type="project" value="UniProtKB-UniRule"/>
</dbReference>